<feature type="region of interest" description="Disordered" evidence="1">
    <location>
        <begin position="205"/>
        <end position="266"/>
    </location>
</feature>
<accession>A0A7Y9XC02</accession>
<protein>
    <submittedName>
        <fullName evidence="2">Uncharacterized protein</fullName>
    </submittedName>
</protein>
<feature type="compositionally biased region" description="Basic and acidic residues" evidence="1">
    <location>
        <begin position="249"/>
        <end position="258"/>
    </location>
</feature>
<reference evidence="2 3" key="1">
    <citation type="submission" date="2020-07" db="EMBL/GenBank/DDBJ databases">
        <title>Sequencing the genomes of 1000 actinobacteria strains.</title>
        <authorList>
            <person name="Klenk H.-P."/>
        </authorList>
    </citation>
    <scope>NUCLEOTIDE SEQUENCE [LARGE SCALE GENOMIC DNA]</scope>
    <source>
        <strain evidence="2 3">DSM 45278</strain>
    </source>
</reference>
<gene>
    <name evidence="2" type="ORF">HNR06_002502</name>
</gene>
<organism evidence="2 3">
    <name type="scientific">Nocardiopsis sinuspersici</name>
    <dbReference type="NCBI Taxonomy" id="501010"/>
    <lineage>
        <taxon>Bacteria</taxon>
        <taxon>Bacillati</taxon>
        <taxon>Actinomycetota</taxon>
        <taxon>Actinomycetes</taxon>
        <taxon>Streptosporangiales</taxon>
        <taxon>Nocardiopsidaceae</taxon>
        <taxon>Nocardiopsis</taxon>
    </lineage>
</organism>
<evidence type="ECO:0000313" key="2">
    <source>
        <dbReference type="EMBL" id="NYH52913.1"/>
    </source>
</evidence>
<feature type="compositionally biased region" description="Basic residues" evidence="1">
    <location>
        <begin position="8"/>
        <end position="24"/>
    </location>
</feature>
<feature type="compositionally biased region" description="Basic and acidic residues" evidence="1">
    <location>
        <begin position="32"/>
        <end position="47"/>
    </location>
</feature>
<name>A0A7Y9XC02_9ACTN</name>
<evidence type="ECO:0000313" key="3">
    <source>
        <dbReference type="Proteomes" id="UP000584931"/>
    </source>
</evidence>
<dbReference type="AlphaFoldDB" id="A0A7Y9XC02"/>
<feature type="compositionally biased region" description="Polar residues" evidence="1">
    <location>
        <begin position="205"/>
        <end position="223"/>
    </location>
</feature>
<dbReference type="Proteomes" id="UP000584931">
    <property type="component" value="Unassembled WGS sequence"/>
</dbReference>
<dbReference type="EMBL" id="JACCHL010000001">
    <property type="protein sequence ID" value="NYH52913.1"/>
    <property type="molecule type" value="Genomic_DNA"/>
</dbReference>
<proteinExistence type="predicted"/>
<sequence>MFGGRRSGTGRRRIRASHARRMPTIRRSPASEPRERLPRAAWDREAPPKACGGFQSSRASTQARPGPDPGDFAAAEGTTRSTCAHAARAWNRRPFGPGRDAEATGTALRRARCTMAGQSGAWPEHRSLLQDRRRKLALNSWGRARLSAKPRGEDPPHLQALYLVLGAQNMVANVVALRHWRHAQRRERDGSGLLWTHTGLIFTDRGTSGSAATPRGSASSTCRTRPVCRPSGSTAFGTAPRASRRRGRGHEDHLRDARAQQPCLHR</sequence>
<feature type="region of interest" description="Disordered" evidence="1">
    <location>
        <begin position="1"/>
        <end position="77"/>
    </location>
</feature>
<feature type="compositionally biased region" description="Polar residues" evidence="1">
    <location>
        <begin position="54"/>
        <end position="63"/>
    </location>
</feature>
<evidence type="ECO:0000256" key="1">
    <source>
        <dbReference type="SAM" id="MobiDB-lite"/>
    </source>
</evidence>
<comment type="caution">
    <text evidence="2">The sequence shown here is derived from an EMBL/GenBank/DDBJ whole genome shotgun (WGS) entry which is preliminary data.</text>
</comment>